<dbReference type="PANTHER" id="PTHR45614:SF232">
    <property type="entry name" value="TRANSCRIPTION FACTOR MYB3R-2"/>
    <property type="match status" value="1"/>
</dbReference>
<dbReference type="Gene3D" id="1.10.10.60">
    <property type="entry name" value="Homeodomain-like"/>
    <property type="match status" value="1"/>
</dbReference>
<dbReference type="InterPro" id="IPR017930">
    <property type="entry name" value="Myb_dom"/>
</dbReference>
<evidence type="ECO:0000313" key="3">
    <source>
        <dbReference type="EMBL" id="CAI2175162.1"/>
    </source>
</evidence>
<dbReference type="PROSITE" id="PS50090">
    <property type="entry name" value="MYB_LIKE"/>
    <property type="match status" value="1"/>
</dbReference>
<dbReference type="CDD" id="cd00167">
    <property type="entry name" value="SANT"/>
    <property type="match status" value="1"/>
</dbReference>
<comment type="caution">
    <text evidence="3">The sequence shown here is derived from an EMBL/GenBank/DDBJ whole genome shotgun (WGS) entry which is preliminary data.</text>
</comment>
<dbReference type="GO" id="GO:0005634">
    <property type="term" value="C:nucleus"/>
    <property type="evidence" value="ECO:0007669"/>
    <property type="project" value="TreeGrafter"/>
</dbReference>
<dbReference type="Pfam" id="PF13921">
    <property type="entry name" value="Myb_DNA-bind_6"/>
    <property type="match status" value="1"/>
</dbReference>
<feature type="domain" description="HTH myb-type" evidence="2">
    <location>
        <begin position="1"/>
        <end position="69"/>
    </location>
</feature>
<dbReference type="PANTHER" id="PTHR45614">
    <property type="entry name" value="MYB PROTEIN-RELATED"/>
    <property type="match status" value="1"/>
</dbReference>
<dbReference type="AlphaFoldDB" id="A0A9W4SNV0"/>
<dbReference type="Proteomes" id="UP001153678">
    <property type="component" value="Unassembled WGS sequence"/>
</dbReference>
<dbReference type="SUPFAM" id="SSF46689">
    <property type="entry name" value="Homeodomain-like"/>
    <property type="match status" value="1"/>
</dbReference>
<gene>
    <name evidence="3" type="ORF">FWILDA_LOCUS6956</name>
</gene>
<feature type="domain" description="Myb-like" evidence="1">
    <location>
        <begin position="8"/>
        <end position="65"/>
    </location>
</feature>
<sequence length="137" mass="16394">MPSKVNTSFQIAKGPWNNFEDGLLRCLVNQFRTLHKNHQISWVIIAKEMQTRTSKQCRERWLNHLDDSIDKSPLTENEEKCIRQARQFQPNLTYVQIAKMLPGRTPLIVKNFIYRERFKTRSSSLRIQRKMSINYIR</sequence>
<dbReference type="SMART" id="SM00717">
    <property type="entry name" value="SANT"/>
    <property type="match status" value="2"/>
</dbReference>
<organism evidence="3 4">
    <name type="scientific">Funneliformis geosporum</name>
    <dbReference type="NCBI Taxonomy" id="1117311"/>
    <lineage>
        <taxon>Eukaryota</taxon>
        <taxon>Fungi</taxon>
        <taxon>Fungi incertae sedis</taxon>
        <taxon>Mucoromycota</taxon>
        <taxon>Glomeromycotina</taxon>
        <taxon>Glomeromycetes</taxon>
        <taxon>Glomerales</taxon>
        <taxon>Glomeraceae</taxon>
        <taxon>Funneliformis</taxon>
    </lineage>
</organism>
<dbReference type="InterPro" id="IPR050560">
    <property type="entry name" value="MYB_TF"/>
</dbReference>
<proteinExistence type="predicted"/>
<dbReference type="InterPro" id="IPR009057">
    <property type="entry name" value="Homeodomain-like_sf"/>
</dbReference>
<dbReference type="OrthoDB" id="2143914at2759"/>
<evidence type="ECO:0000259" key="2">
    <source>
        <dbReference type="PROSITE" id="PS51294"/>
    </source>
</evidence>
<dbReference type="GO" id="GO:0000981">
    <property type="term" value="F:DNA-binding transcription factor activity, RNA polymerase II-specific"/>
    <property type="evidence" value="ECO:0007669"/>
    <property type="project" value="TreeGrafter"/>
</dbReference>
<evidence type="ECO:0000259" key="1">
    <source>
        <dbReference type="PROSITE" id="PS50090"/>
    </source>
</evidence>
<accession>A0A9W4SNV0</accession>
<dbReference type="EMBL" id="CAMKVN010001318">
    <property type="protein sequence ID" value="CAI2175162.1"/>
    <property type="molecule type" value="Genomic_DNA"/>
</dbReference>
<evidence type="ECO:0000313" key="4">
    <source>
        <dbReference type="Proteomes" id="UP001153678"/>
    </source>
</evidence>
<reference evidence="3" key="1">
    <citation type="submission" date="2022-08" db="EMBL/GenBank/DDBJ databases">
        <authorList>
            <person name="Kallberg Y."/>
            <person name="Tangrot J."/>
            <person name="Rosling A."/>
        </authorList>
    </citation>
    <scope>NUCLEOTIDE SEQUENCE</scope>
    <source>
        <strain evidence="3">Wild A</strain>
    </source>
</reference>
<dbReference type="GO" id="GO:0000978">
    <property type="term" value="F:RNA polymerase II cis-regulatory region sequence-specific DNA binding"/>
    <property type="evidence" value="ECO:0007669"/>
    <property type="project" value="TreeGrafter"/>
</dbReference>
<dbReference type="PROSITE" id="PS51294">
    <property type="entry name" value="HTH_MYB"/>
    <property type="match status" value="1"/>
</dbReference>
<keyword evidence="4" id="KW-1185">Reference proteome</keyword>
<dbReference type="InterPro" id="IPR001005">
    <property type="entry name" value="SANT/Myb"/>
</dbReference>
<name>A0A9W4SNV0_9GLOM</name>
<protein>
    <submittedName>
        <fullName evidence="3">14057_t:CDS:1</fullName>
    </submittedName>
</protein>